<dbReference type="RefSeq" id="WP_145853876.1">
    <property type="nucleotide sequence ID" value="NZ_RPFW01000003.1"/>
</dbReference>
<accession>A0A6P2C0J4</accession>
<dbReference type="InterPro" id="IPR024455">
    <property type="entry name" value="Phage_capsid"/>
</dbReference>
<dbReference type="SUPFAM" id="SSF56563">
    <property type="entry name" value="Major capsid protein gp5"/>
    <property type="match status" value="1"/>
</dbReference>
<feature type="domain" description="Phage capsid-like C-terminal" evidence="2">
    <location>
        <begin position="31"/>
        <end position="334"/>
    </location>
</feature>
<protein>
    <submittedName>
        <fullName evidence="3">Phage major capsid protein</fullName>
    </submittedName>
</protein>
<name>A0A6P2C0J4_9ACTN</name>
<dbReference type="AlphaFoldDB" id="A0A6P2C0J4"/>
<comment type="subcellular location">
    <subcellularLocation>
        <location evidence="1">Virion</location>
    </subcellularLocation>
</comment>
<comment type="caution">
    <text evidence="3">The sequence shown here is derived from an EMBL/GenBank/DDBJ whole genome shotgun (WGS) entry which is preliminary data.</text>
</comment>
<dbReference type="Pfam" id="PF05065">
    <property type="entry name" value="Phage_capsid"/>
    <property type="match status" value="1"/>
</dbReference>
<sequence>MTREEAFKAYIRTGLVTPELRAAGEGTNSAGGFTVAPEFHASLTVQLQAFGALFRNFTRFETEHGSPMFAPSANFASAGVVQAEDSGPVSANDRVYGQTAFPLTPTLASGMHQVSIQFVTDSAFPVEDVISAYAAESIGRKLATLSVSGTGSGQPFGVIPVANAQGAWSAGNSGGFISLTAAAPIEINGAATTELVAGVPNSASLLKMVQAVDPAYYDPDPDGSGGAKWFMNGAQYTALCSITDTTGQPIMRPNGPRVLHGFPITIANELPNLTASTTGGVVFGNLSKAFYYRDAGFEVKRLNQRYADNLQVGFLGWHRADFQARDARAFVTVKPAAT</sequence>
<evidence type="ECO:0000259" key="2">
    <source>
        <dbReference type="Pfam" id="PF05065"/>
    </source>
</evidence>
<gene>
    <name evidence="3" type="ORF">EAS64_16420</name>
</gene>
<proteinExistence type="predicted"/>
<keyword evidence="4" id="KW-1185">Reference proteome</keyword>
<evidence type="ECO:0000256" key="1">
    <source>
        <dbReference type="ARBA" id="ARBA00004328"/>
    </source>
</evidence>
<dbReference type="NCBIfam" id="TIGR01554">
    <property type="entry name" value="major_cap_HK97"/>
    <property type="match status" value="1"/>
</dbReference>
<dbReference type="OrthoDB" id="9806592at2"/>
<dbReference type="InterPro" id="IPR054612">
    <property type="entry name" value="Phage_capsid-like_C"/>
</dbReference>
<evidence type="ECO:0000313" key="4">
    <source>
        <dbReference type="Proteomes" id="UP000460272"/>
    </source>
</evidence>
<evidence type="ECO:0000313" key="3">
    <source>
        <dbReference type="EMBL" id="TVZ04006.1"/>
    </source>
</evidence>
<dbReference type="EMBL" id="RPFW01000003">
    <property type="protein sequence ID" value="TVZ04006.1"/>
    <property type="molecule type" value="Genomic_DNA"/>
</dbReference>
<reference evidence="3 4" key="1">
    <citation type="submission" date="2018-11" db="EMBL/GenBank/DDBJ databases">
        <title>Trebonia kvetii gen.nov., sp.nov., a novel acidophilic actinobacterium, and proposal of the new actinobacterial family Treboniaceae fam. nov.</title>
        <authorList>
            <person name="Rapoport D."/>
            <person name="Sagova-Mareckova M."/>
            <person name="Sedlacek I."/>
            <person name="Provaznik J."/>
            <person name="Kralova S."/>
            <person name="Pavlinic D."/>
            <person name="Benes V."/>
            <person name="Kopecky J."/>
        </authorList>
    </citation>
    <scope>NUCLEOTIDE SEQUENCE [LARGE SCALE GENOMIC DNA]</scope>
    <source>
        <strain evidence="3 4">15Tr583</strain>
    </source>
</reference>
<organism evidence="3 4">
    <name type="scientific">Trebonia kvetii</name>
    <dbReference type="NCBI Taxonomy" id="2480626"/>
    <lineage>
        <taxon>Bacteria</taxon>
        <taxon>Bacillati</taxon>
        <taxon>Actinomycetota</taxon>
        <taxon>Actinomycetes</taxon>
        <taxon>Streptosporangiales</taxon>
        <taxon>Treboniaceae</taxon>
        <taxon>Trebonia</taxon>
    </lineage>
</organism>
<dbReference type="Proteomes" id="UP000460272">
    <property type="component" value="Unassembled WGS sequence"/>
</dbReference>